<comment type="caution">
    <text evidence="10">The sequence shown here is derived from an EMBL/GenBank/DDBJ whole genome shotgun (WGS) entry which is preliminary data.</text>
</comment>
<dbReference type="SUPFAM" id="SSF52540">
    <property type="entry name" value="P-loop containing nucleoside triphosphate hydrolases"/>
    <property type="match status" value="1"/>
</dbReference>
<keyword evidence="2 7" id="KW-0812">Transmembrane</keyword>
<dbReference type="SMART" id="SM00382">
    <property type="entry name" value="AAA"/>
    <property type="match status" value="1"/>
</dbReference>
<accession>A0ABW2TJQ1</accession>
<dbReference type="Gene3D" id="3.40.50.300">
    <property type="entry name" value="P-loop containing nucleotide triphosphate hydrolases"/>
    <property type="match status" value="1"/>
</dbReference>
<dbReference type="InterPro" id="IPR039421">
    <property type="entry name" value="Type_1_exporter"/>
</dbReference>
<evidence type="ECO:0000256" key="3">
    <source>
        <dbReference type="ARBA" id="ARBA00022741"/>
    </source>
</evidence>
<dbReference type="InterPro" id="IPR003439">
    <property type="entry name" value="ABC_transporter-like_ATP-bd"/>
</dbReference>
<evidence type="ECO:0000259" key="9">
    <source>
        <dbReference type="PROSITE" id="PS50929"/>
    </source>
</evidence>
<evidence type="ECO:0000256" key="7">
    <source>
        <dbReference type="SAM" id="Phobius"/>
    </source>
</evidence>
<evidence type="ECO:0000256" key="5">
    <source>
        <dbReference type="ARBA" id="ARBA00022989"/>
    </source>
</evidence>
<evidence type="ECO:0000256" key="4">
    <source>
        <dbReference type="ARBA" id="ARBA00022840"/>
    </source>
</evidence>
<gene>
    <name evidence="10" type="ORF">ACFQV2_10720</name>
</gene>
<dbReference type="Pfam" id="PF00005">
    <property type="entry name" value="ABC_tran"/>
    <property type="match status" value="1"/>
</dbReference>
<dbReference type="PROSITE" id="PS50929">
    <property type="entry name" value="ABC_TM1F"/>
    <property type="match status" value="1"/>
</dbReference>
<dbReference type="PROSITE" id="PS50893">
    <property type="entry name" value="ABC_TRANSPORTER_2"/>
    <property type="match status" value="1"/>
</dbReference>
<keyword evidence="4 10" id="KW-0067">ATP-binding</keyword>
<evidence type="ECO:0000256" key="6">
    <source>
        <dbReference type="ARBA" id="ARBA00023136"/>
    </source>
</evidence>
<dbReference type="SUPFAM" id="SSF90123">
    <property type="entry name" value="ABC transporter transmembrane region"/>
    <property type="match status" value="1"/>
</dbReference>
<keyword evidence="3" id="KW-0547">Nucleotide-binding</keyword>
<dbReference type="InterPro" id="IPR003593">
    <property type="entry name" value="AAA+_ATPase"/>
</dbReference>
<sequence>MPSGVVERAGTGDLVTRSTVDVGAVGTALRDAAPDLVVGVVETVLVFGALFLIDPLLGSVAVACLPVVALGVRWYRKRARTAYLAQGEATSAVAEGMSATAEGARTVEAYGLARARTAATDHDVDVVYRARYRTLALRLRVYLCIDVAHRGAHVLVVVVGGLMAFQGALTVGEVAAASLYAWQLADPLSRLAQWLELVEGSVASLARVAGVEAAPPPVTAAEPADDRIRLAGVRFAYVPGRDVLHGIDLDVRPGEHLALVGPSGAGKSTVGRLIAGIERPGAGEVLLGGVPVADLDPVARGGLVVLVTQEHHVFRGTLRDNLAIAAPDADDAALRSALSAIGWTDPPDLDAPLDDLPPDRAQLLAMARVVLRDPHTVILDEATSVLDPRTARAAEQALAAVLKGRTVIAIAHRLHTAHDADRVAVVEHGRITELGSHTELLAAGGLYARLWRSWHG</sequence>
<evidence type="ECO:0000313" key="11">
    <source>
        <dbReference type="Proteomes" id="UP001596512"/>
    </source>
</evidence>
<proteinExistence type="predicted"/>
<dbReference type="InterPro" id="IPR011527">
    <property type="entry name" value="ABC1_TM_dom"/>
</dbReference>
<dbReference type="Pfam" id="PF00664">
    <property type="entry name" value="ABC_membrane"/>
    <property type="match status" value="1"/>
</dbReference>
<evidence type="ECO:0000256" key="1">
    <source>
        <dbReference type="ARBA" id="ARBA00004651"/>
    </source>
</evidence>
<evidence type="ECO:0000259" key="8">
    <source>
        <dbReference type="PROSITE" id="PS50893"/>
    </source>
</evidence>
<keyword evidence="5 7" id="KW-1133">Transmembrane helix</keyword>
<name>A0ABW2TJQ1_9PSEU</name>
<reference evidence="11" key="1">
    <citation type="journal article" date="2019" name="Int. J. Syst. Evol. Microbiol.">
        <title>The Global Catalogue of Microorganisms (GCM) 10K type strain sequencing project: providing services to taxonomists for standard genome sequencing and annotation.</title>
        <authorList>
            <consortium name="The Broad Institute Genomics Platform"/>
            <consortium name="The Broad Institute Genome Sequencing Center for Infectious Disease"/>
            <person name="Wu L."/>
            <person name="Ma J."/>
        </authorList>
    </citation>
    <scope>NUCLEOTIDE SEQUENCE [LARGE SCALE GENOMIC DNA]</scope>
    <source>
        <strain evidence="11">JCM 17695</strain>
    </source>
</reference>
<dbReference type="GO" id="GO:0005524">
    <property type="term" value="F:ATP binding"/>
    <property type="evidence" value="ECO:0007669"/>
    <property type="project" value="UniProtKB-KW"/>
</dbReference>
<evidence type="ECO:0000256" key="2">
    <source>
        <dbReference type="ARBA" id="ARBA00022692"/>
    </source>
</evidence>
<dbReference type="Proteomes" id="UP001596512">
    <property type="component" value="Unassembled WGS sequence"/>
</dbReference>
<dbReference type="PANTHER" id="PTHR43394">
    <property type="entry name" value="ATP-DEPENDENT PERMEASE MDL1, MITOCHONDRIAL"/>
    <property type="match status" value="1"/>
</dbReference>
<evidence type="ECO:0000313" key="10">
    <source>
        <dbReference type="EMBL" id="MFC7613955.1"/>
    </source>
</evidence>
<feature type="domain" description="ABC transporter" evidence="8">
    <location>
        <begin position="228"/>
        <end position="453"/>
    </location>
</feature>
<dbReference type="EMBL" id="JBHTEY010000004">
    <property type="protein sequence ID" value="MFC7613955.1"/>
    <property type="molecule type" value="Genomic_DNA"/>
</dbReference>
<feature type="domain" description="ABC transmembrane type-1" evidence="9">
    <location>
        <begin position="1"/>
        <end position="200"/>
    </location>
</feature>
<keyword evidence="6 7" id="KW-0472">Membrane</keyword>
<keyword evidence="11" id="KW-1185">Reference proteome</keyword>
<dbReference type="PANTHER" id="PTHR43394:SF1">
    <property type="entry name" value="ATP-BINDING CASSETTE SUB-FAMILY B MEMBER 10, MITOCHONDRIAL"/>
    <property type="match status" value="1"/>
</dbReference>
<protein>
    <submittedName>
        <fullName evidence="10">ABC transporter ATP-binding protein</fullName>
    </submittedName>
</protein>
<organism evidence="10 11">
    <name type="scientific">Actinokineospora soli</name>
    <dbReference type="NCBI Taxonomy" id="1048753"/>
    <lineage>
        <taxon>Bacteria</taxon>
        <taxon>Bacillati</taxon>
        <taxon>Actinomycetota</taxon>
        <taxon>Actinomycetes</taxon>
        <taxon>Pseudonocardiales</taxon>
        <taxon>Pseudonocardiaceae</taxon>
        <taxon>Actinokineospora</taxon>
    </lineage>
</organism>
<dbReference type="InterPro" id="IPR036640">
    <property type="entry name" value="ABC1_TM_sf"/>
</dbReference>
<feature type="transmembrane region" description="Helical" evidence="7">
    <location>
        <begin position="44"/>
        <end position="70"/>
    </location>
</feature>
<dbReference type="Gene3D" id="1.20.1560.10">
    <property type="entry name" value="ABC transporter type 1, transmembrane domain"/>
    <property type="match status" value="1"/>
</dbReference>
<comment type="subcellular location">
    <subcellularLocation>
        <location evidence="1">Cell membrane</location>
        <topology evidence="1">Multi-pass membrane protein</topology>
    </subcellularLocation>
</comment>
<dbReference type="InterPro" id="IPR027417">
    <property type="entry name" value="P-loop_NTPase"/>
</dbReference>